<keyword evidence="3" id="KW-1185">Reference proteome</keyword>
<organism evidence="2 3">
    <name type="scientific">Laticauda laticaudata</name>
    <name type="common">Blue-ringed sea krait</name>
    <name type="synonym">Blue-lipped sea krait</name>
    <dbReference type="NCBI Taxonomy" id="8630"/>
    <lineage>
        <taxon>Eukaryota</taxon>
        <taxon>Metazoa</taxon>
        <taxon>Chordata</taxon>
        <taxon>Craniata</taxon>
        <taxon>Vertebrata</taxon>
        <taxon>Euteleostomi</taxon>
        <taxon>Lepidosauria</taxon>
        <taxon>Squamata</taxon>
        <taxon>Bifurcata</taxon>
        <taxon>Unidentata</taxon>
        <taxon>Episquamata</taxon>
        <taxon>Toxicofera</taxon>
        <taxon>Serpentes</taxon>
        <taxon>Colubroidea</taxon>
        <taxon>Elapidae</taxon>
        <taxon>Laticaudinae</taxon>
        <taxon>Laticauda</taxon>
    </lineage>
</organism>
<dbReference type="InterPro" id="IPR015375">
    <property type="entry name" value="NADH_PPase-like_N"/>
</dbReference>
<reference evidence="2" key="2">
    <citation type="submission" date="2025-09" db="UniProtKB">
        <authorList>
            <consortium name="Ensembl"/>
        </authorList>
    </citation>
    <scope>IDENTIFICATION</scope>
</reference>
<dbReference type="Proteomes" id="UP000694406">
    <property type="component" value="Unplaced"/>
</dbReference>
<accession>A0A8C5SVI1</accession>
<dbReference type="GeneTree" id="ENSGT00940000158879"/>
<feature type="domain" description="NADH pyrophosphatase-like N-terminal" evidence="1">
    <location>
        <begin position="51"/>
        <end position="114"/>
    </location>
</feature>
<reference evidence="2" key="1">
    <citation type="submission" date="2025-08" db="UniProtKB">
        <authorList>
            <consortium name="Ensembl"/>
        </authorList>
    </citation>
    <scope>IDENTIFICATION</scope>
</reference>
<proteinExistence type="predicted"/>
<dbReference type="Ensembl" id="ENSLLTT00000023871.1">
    <property type="protein sequence ID" value="ENSLLTP00000023018.1"/>
    <property type="gene ID" value="ENSLLTG00000017034.1"/>
</dbReference>
<name>A0A8C5SVI1_LATLA</name>
<dbReference type="Pfam" id="PF09296">
    <property type="entry name" value="NUDIX-like"/>
    <property type="match status" value="1"/>
</dbReference>
<dbReference type="PANTHER" id="PTHR11383:SF3">
    <property type="entry name" value="NAD(P)H PYROPHOSPHATASE NUDT13, MITOCHONDRIAL"/>
    <property type="match status" value="1"/>
</dbReference>
<evidence type="ECO:0000313" key="2">
    <source>
        <dbReference type="Ensembl" id="ENSLLTP00000023018.1"/>
    </source>
</evidence>
<protein>
    <submittedName>
        <fullName evidence="2">Nudix hydrolase 13</fullName>
    </submittedName>
</protein>
<dbReference type="AlphaFoldDB" id="A0A8C5SVI1"/>
<evidence type="ECO:0000313" key="3">
    <source>
        <dbReference type="Proteomes" id="UP000694406"/>
    </source>
</evidence>
<dbReference type="PANTHER" id="PTHR11383">
    <property type="entry name" value="NUCLEOSIDE DIPHOSPHATE-LINKED MOIETY X MOTIF 13"/>
    <property type="match status" value="1"/>
</dbReference>
<evidence type="ECO:0000259" key="1">
    <source>
        <dbReference type="Pfam" id="PF09296"/>
    </source>
</evidence>
<gene>
    <name evidence="2" type="primary">NUDT13</name>
</gene>
<sequence length="123" mass="14173">STLHCAQNLERTSVTCRGHNDPHHCILDQLDLYMFKLKEDDDACWQAYNSGTFFLFYNFSPFVQRKGKALVAPKLKTAEIKRLLQKFQKSEKMIEESVLVGCSEECTPYFALDLVTESRGLVF</sequence>